<dbReference type="GO" id="GO:0005634">
    <property type="term" value="C:nucleus"/>
    <property type="evidence" value="ECO:0007669"/>
    <property type="project" value="TreeGrafter"/>
</dbReference>
<evidence type="ECO:0000259" key="2">
    <source>
        <dbReference type="Pfam" id="PF13873"/>
    </source>
</evidence>
<reference evidence="3" key="2">
    <citation type="submission" date="2020-11" db="EMBL/GenBank/DDBJ databases">
        <authorList>
            <person name="McCartney M.A."/>
            <person name="Auch B."/>
            <person name="Kono T."/>
            <person name="Mallez S."/>
            <person name="Becker A."/>
            <person name="Gohl D.M."/>
            <person name="Silverstein K.A.T."/>
            <person name="Koren S."/>
            <person name="Bechman K.B."/>
            <person name="Herman A."/>
            <person name="Abrahante J.E."/>
            <person name="Garbe J."/>
        </authorList>
    </citation>
    <scope>NUCLEOTIDE SEQUENCE</scope>
    <source>
        <strain evidence="3">Duluth1</strain>
        <tissue evidence="3">Whole animal</tissue>
    </source>
</reference>
<keyword evidence="4" id="KW-1185">Reference proteome</keyword>
<dbReference type="EMBL" id="JAIWYP010000003">
    <property type="protein sequence ID" value="KAH3846353.1"/>
    <property type="molecule type" value="Genomic_DNA"/>
</dbReference>
<dbReference type="InterPro" id="IPR028002">
    <property type="entry name" value="Myb_DNA-bind_5"/>
</dbReference>
<dbReference type="Proteomes" id="UP000828390">
    <property type="component" value="Unassembled WGS sequence"/>
</dbReference>
<protein>
    <recommendedName>
        <fullName evidence="2">Myb/SANT-like DNA-binding domain-containing protein</fullName>
    </recommendedName>
</protein>
<dbReference type="Pfam" id="PF13873">
    <property type="entry name" value="Myb_DNA-bind_5"/>
    <property type="match status" value="1"/>
</dbReference>
<sequence length="136" mass="15672">MADKMNKGKRKPNWSETDIACLVQACTDNNSLLVSKMTIEVTNKKKEEFWADTCEKVNSVGLSSREVDEIIKKWTDLKSQAKKKRKEQAAGSESNRRRQNQHLSHRLGAEDSSHSTRRNTGGNRRWIRHVSVQFML</sequence>
<dbReference type="PANTHER" id="PTHR23098">
    <property type="entry name" value="AGAP001331-PA-RELATED"/>
    <property type="match status" value="1"/>
</dbReference>
<organism evidence="3 4">
    <name type="scientific">Dreissena polymorpha</name>
    <name type="common">Zebra mussel</name>
    <name type="synonym">Mytilus polymorpha</name>
    <dbReference type="NCBI Taxonomy" id="45954"/>
    <lineage>
        <taxon>Eukaryota</taxon>
        <taxon>Metazoa</taxon>
        <taxon>Spiralia</taxon>
        <taxon>Lophotrochozoa</taxon>
        <taxon>Mollusca</taxon>
        <taxon>Bivalvia</taxon>
        <taxon>Autobranchia</taxon>
        <taxon>Heteroconchia</taxon>
        <taxon>Euheterodonta</taxon>
        <taxon>Imparidentia</taxon>
        <taxon>Neoheterodontei</taxon>
        <taxon>Myida</taxon>
        <taxon>Dreissenoidea</taxon>
        <taxon>Dreissenidae</taxon>
        <taxon>Dreissena</taxon>
    </lineage>
</organism>
<dbReference type="PANTHER" id="PTHR23098:SF16">
    <property type="entry name" value="REGULATORY PROTEIN ZESTE"/>
    <property type="match status" value="1"/>
</dbReference>
<feature type="domain" description="Myb/SANT-like DNA-binding" evidence="2">
    <location>
        <begin position="10"/>
        <end position="85"/>
    </location>
</feature>
<accession>A0A9D4KUH5</accession>
<evidence type="ECO:0000313" key="3">
    <source>
        <dbReference type="EMBL" id="KAH3846353.1"/>
    </source>
</evidence>
<proteinExistence type="predicted"/>
<gene>
    <name evidence="3" type="ORF">DPMN_088654</name>
</gene>
<feature type="region of interest" description="Disordered" evidence="1">
    <location>
        <begin position="78"/>
        <end position="124"/>
    </location>
</feature>
<reference evidence="3" key="1">
    <citation type="journal article" date="2019" name="bioRxiv">
        <title>The Genome of the Zebra Mussel, Dreissena polymorpha: A Resource for Invasive Species Research.</title>
        <authorList>
            <person name="McCartney M.A."/>
            <person name="Auch B."/>
            <person name="Kono T."/>
            <person name="Mallez S."/>
            <person name="Zhang Y."/>
            <person name="Obille A."/>
            <person name="Becker A."/>
            <person name="Abrahante J.E."/>
            <person name="Garbe J."/>
            <person name="Badalamenti J.P."/>
            <person name="Herman A."/>
            <person name="Mangelson H."/>
            <person name="Liachko I."/>
            <person name="Sullivan S."/>
            <person name="Sone E.D."/>
            <person name="Koren S."/>
            <person name="Silverstein K.A.T."/>
            <person name="Beckman K.B."/>
            <person name="Gohl D.M."/>
        </authorList>
    </citation>
    <scope>NUCLEOTIDE SEQUENCE</scope>
    <source>
        <strain evidence="3">Duluth1</strain>
        <tissue evidence="3">Whole animal</tissue>
    </source>
</reference>
<dbReference type="OrthoDB" id="6158095at2759"/>
<evidence type="ECO:0000256" key="1">
    <source>
        <dbReference type="SAM" id="MobiDB-lite"/>
    </source>
</evidence>
<comment type="caution">
    <text evidence="3">The sequence shown here is derived from an EMBL/GenBank/DDBJ whole genome shotgun (WGS) entry which is preliminary data.</text>
</comment>
<evidence type="ECO:0000313" key="4">
    <source>
        <dbReference type="Proteomes" id="UP000828390"/>
    </source>
</evidence>
<name>A0A9D4KUH5_DREPO</name>
<dbReference type="AlphaFoldDB" id="A0A9D4KUH5"/>